<dbReference type="InterPro" id="IPR014044">
    <property type="entry name" value="CAP_dom"/>
</dbReference>
<dbReference type="Proteomes" id="UP000231098">
    <property type="component" value="Unassembled WGS sequence"/>
</dbReference>
<comment type="caution">
    <text evidence="3">The sequence shown here is derived from an EMBL/GenBank/DDBJ whole genome shotgun (WGS) entry which is preliminary data.</text>
</comment>
<dbReference type="Gene3D" id="3.40.33.10">
    <property type="entry name" value="CAP"/>
    <property type="match status" value="1"/>
</dbReference>
<evidence type="ECO:0000256" key="1">
    <source>
        <dbReference type="SAM" id="Phobius"/>
    </source>
</evidence>
<dbReference type="SUPFAM" id="SSF55797">
    <property type="entry name" value="PR-1-like"/>
    <property type="match status" value="1"/>
</dbReference>
<dbReference type="PANTHER" id="PTHR31157:SF1">
    <property type="entry name" value="SCP DOMAIN-CONTAINING PROTEIN"/>
    <property type="match status" value="1"/>
</dbReference>
<gene>
    <name evidence="3" type="ORF">COT51_02580</name>
</gene>
<evidence type="ECO:0000313" key="3">
    <source>
        <dbReference type="EMBL" id="PIS21469.1"/>
    </source>
</evidence>
<reference evidence="4" key="1">
    <citation type="submission" date="2017-09" db="EMBL/GenBank/DDBJ databases">
        <title>Depth-based differentiation of microbial function through sediment-hosted aquifers and enrichment of novel symbionts in the deep terrestrial subsurface.</title>
        <authorList>
            <person name="Probst A.J."/>
            <person name="Ladd B."/>
            <person name="Jarett J.K."/>
            <person name="Geller-Mcgrath D.E."/>
            <person name="Sieber C.M.K."/>
            <person name="Emerson J.B."/>
            <person name="Anantharaman K."/>
            <person name="Thomas B.C."/>
            <person name="Malmstrom R."/>
            <person name="Stieglmeier M."/>
            <person name="Klingl A."/>
            <person name="Woyke T."/>
            <person name="Ryan C.M."/>
            <person name="Banfield J.F."/>
        </authorList>
    </citation>
    <scope>NUCLEOTIDE SEQUENCE [LARGE SCALE GENOMIC DNA]</scope>
</reference>
<keyword evidence="1" id="KW-0472">Membrane</keyword>
<dbReference type="InterPro" id="IPR035940">
    <property type="entry name" value="CAP_sf"/>
</dbReference>
<proteinExistence type="predicted"/>
<dbReference type="AlphaFoldDB" id="A0A2H0XBB7"/>
<organism evidence="3 4">
    <name type="scientific">candidate division WWE3 bacterium CG08_land_8_20_14_0_20_41_15</name>
    <dbReference type="NCBI Taxonomy" id="1975086"/>
    <lineage>
        <taxon>Bacteria</taxon>
        <taxon>Katanobacteria</taxon>
    </lineage>
</organism>
<accession>A0A2H0XBB7</accession>
<evidence type="ECO:0000259" key="2">
    <source>
        <dbReference type="Pfam" id="PF00188"/>
    </source>
</evidence>
<feature type="transmembrane region" description="Helical" evidence="1">
    <location>
        <begin position="20"/>
        <end position="42"/>
    </location>
</feature>
<feature type="transmembrane region" description="Helical" evidence="1">
    <location>
        <begin position="283"/>
        <end position="302"/>
    </location>
</feature>
<sequence length="306" mass="33498">MSFLSNFLPVKNSRKRAKAISQPALFGYIFFLVALIATTSVVKIKLPGILGYASNINTSDLLKFTNEKRAQNGVKEVVLNDTLSKAAEAKAKYMFEHNFWAHVAPDGTEPWDFIIGSGYDYMYAGENLAKDFQTSQGVIDAWMGSPSHKENLLNSNYDDIGFATVNGTLSGYETTLVVQMFGRKRGASQVAAIPEVAAVEVKPQEVVETPAPVEEPIALVLPPQEEITTTPEEEEIPITLPAFDIYSFSKTISFVLALFVAGLFALDGYLASKRNEFRLSGHTFAHVAMLIAALIGVWYVSVGTIL</sequence>
<protein>
    <recommendedName>
        <fullName evidence="2">SCP domain-containing protein</fullName>
    </recommendedName>
</protein>
<evidence type="ECO:0000313" key="4">
    <source>
        <dbReference type="Proteomes" id="UP000231098"/>
    </source>
</evidence>
<keyword evidence="1" id="KW-1133">Transmembrane helix</keyword>
<feature type="transmembrane region" description="Helical" evidence="1">
    <location>
        <begin position="252"/>
        <end position="271"/>
    </location>
</feature>
<dbReference type="CDD" id="cd05379">
    <property type="entry name" value="CAP_bacterial"/>
    <property type="match status" value="1"/>
</dbReference>
<name>A0A2H0XBB7_UNCKA</name>
<dbReference type="Pfam" id="PF00188">
    <property type="entry name" value="CAP"/>
    <property type="match status" value="1"/>
</dbReference>
<dbReference type="EMBL" id="PEYV01000043">
    <property type="protein sequence ID" value="PIS21469.1"/>
    <property type="molecule type" value="Genomic_DNA"/>
</dbReference>
<keyword evidence="1" id="KW-0812">Transmembrane</keyword>
<dbReference type="PANTHER" id="PTHR31157">
    <property type="entry name" value="SCP DOMAIN-CONTAINING PROTEIN"/>
    <property type="match status" value="1"/>
</dbReference>
<feature type="domain" description="SCP" evidence="2">
    <location>
        <begin position="63"/>
        <end position="180"/>
    </location>
</feature>